<feature type="region of interest" description="Disordered" evidence="1">
    <location>
        <begin position="99"/>
        <end position="157"/>
    </location>
</feature>
<dbReference type="EMBL" id="CP001349">
    <property type="protein sequence ID" value="ACL56038.1"/>
    <property type="molecule type" value="Genomic_DNA"/>
</dbReference>
<evidence type="ECO:0000313" key="2">
    <source>
        <dbReference type="EMBL" id="ACL56038.1"/>
    </source>
</evidence>
<dbReference type="HOGENOM" id="CLU_1693426_0_0_5"/>
<dbReference type="OrthoDB" id="7960860at2"/>
<dbReference type="RefSeq" id="WP_015927736.1">
    <property type="nucleotide sequence ID" value="NC_011894.1"/>
</dbReference>
<accession>B8II00</accession>
<dbReference type="eggNOG" id="ENOG5032YY7">
    <property type="taxonomic scope" value="Bacteria"/>
</dbReference>
<evidence type="ECO:0000313" key="3">
    <source>
        <dbReference type="Proteomes" id="UP000008207"/>
    </source>
</evidence>
<reference evidence="2 3" key="1">
    <citation type="submission" date="2009-01" db="EMBL/GenBank/DDBJ databases">
        <title>Complete sequence of chromosome of Methylobacterium nodulans ORS 2060.</title>
        <authorList>
            <consortium name="US DOE Joint Genome Institute"/>
            <person name="Lucas S."/>
            <person name="Copeland A."/>
            <person name="Lapidus A."/>
            <person name="Glavina del Rio T."/>
            <person name="Dalin E."/>
            <person name="Tice H."/>
            <person name="Bruce D."/>
            <person name="Goodwin L."/>
            <person name="Pitluck S."/>
            <person name="Sims D."/>
            <person name="Brettin T."/>
            <person name="Detter J.C."/>
            <person name="Han C."/>
            <person name="Larimer F."/>
            <person name="Land M."/>
            <person name="Hauser L."/>
            <person name="Kyrpides N."/>
            <person name="Ivanova N."/>
            <person name="Marx C.J."/>
            <person name="Richardson P."/>
        </authorList>
    </citation>
    <scope>NUCLEOTIDE SEQUENCE [LARGE SCALE GENOMIC DNA]</scope>
    <source>
        <strain evidence="3">LMG 21967 / CNCM I-2342 / ORS 2060</strain>
    </source>
</reference>
<dbReference type="Proteomes" id="UP000008207">
    <property type="component" value="Chromosome"/>
</dbReference>
<name>B8II00_METNO</name>
<evidence type="ECO:0000256" key="1">
    <source>
        <dbReference type="SAM" id="MobiDB-lite"/>
    </source>
</evidence>
<keyword evidence="3" id="KW-1185">Reference proteome</keyword>
<dbReference type="AlphaFoldDB" id="B8II00"/>
<proteinExistence type="predicted"/>
<dbReference type="KEGG" id="mno:Mnod_1030"/>
<organism evidence="2 3">
    <name type="scientific">Methylobacterium nodulans (strain LMG 21967 / CNCM I-2342 / ORS 2060)</name>
    <dbReference type="NCBI Taxonomy" id="460265"/>
    <lineage>
        <taxon>Bacteria</taxon>
        <taxon>Pseudomonadati</taxon>
        <taxon>Pseudomonadota</taxon>
        <taxon>Alphaproteobacteria</taxon>
        <taxon>Hyphomicrobiales</taxon>
        <taxon>Methylobacteriaceae</taxon>
        <taxon>Methylobacterium</taxon>
    </lineage>
</organism>
<protein>
    <submittedName>
        <fullName evidence="2">Uncharacterized protein</fullName>
    </submittedName>
</protein>
<sequence length="157" mass="15891">MPAALPAALLGAQLILTAAADGPPRFDVAATCNSPGRNAVAAESSSDGCLRSERAAGDELRKRWGDFSAAAKRQCSQQSRAGGFPSYVEMLTCLELASGNVPARGPENRATTGQGSVGPAATGSTGRAARGGGSALTDEPSPRQRTDPLKVLGKPAQ</sequence>
<gene>
    <name evidence="2" type="ordered locus">Mnod_1030</name>
</gene>